<dbReference type="EMBL" id="CAEZXE010000065">
    <property type="protein sequence ID" value="CAB4678936.1"/>
    <property type="molecule type" value="Genomic_DNA"/>
</dbReference>
<evidence type="ECO:0000313" key="1">
    <source>
        <dbReference type="EMBL" id="CAB4678936.1"/>
    </source>
</evidence>
<reference evidence="1" key="1">
    <citation type="submission" date="2020-05" db="EMBL/GenBank/DDBJ databases">
        <authorList>
            <person name="Chiriac C."/>
            <person name="Salcher M."/>
            <person name="Ghai R."/>
            <person name="Kavagutti S V."/>
        </authorList>
    </citation>
    <scope>NUCLEOTIDE SEQUENCE</scope>
</reference>
<organism evidence="1">
    <name type="scientific">freshwater metagenome</name>
    <dbReference type="NCBI Taxonomy" id="449393"/>
    <lineage>
        <taxon>unclassified sequences</taxon>
        <taxon>metagenomes</taxon>
        <taxon>ecological metagenomes</taxon>
    </lineage>
</organism>
<proteinExistence type="predicted"/>
<protein>
    <submittedName>
        <fullName evidence="1">Unannotated protein</fullName>
    </submittedName>
</protein>
<sequence>MDALRSSFGRPLLGMIKQAGASPCALNTRAYCDQTNRRNEVSLYIAIYAYGDHRFTVGGRHNNP</sequence>
<accession>A0A6J6MY79</accession>
<gene>
    <name evidence="1" type="ORF">UFOPK2350_00863</name>
</gene>
<name>A0A6J6MY79_9ZZZZ</name>
<dbReference type="AlphaFoldDB" id="A0A6J6MY79"/>